<feature type="signal peptide" evidence="1">
    <location>
        <begin position="1"/>
        <end position="21"/>
    </location>
</feature>
<feature type="chain" id="PRO_5021722888" description="Lipoprotein" evidence="1">
    <location>
        <begin position="22"/>
        <end position="59"/>
    </location>
</feature>
<name>A0A510L6E7_9FUSO</name>
<dbReference type="PROSITE" id="PS51257">
    <property type="entry name" value="PROKAR_LIPOPROTEIN"/>
    <property type="match status" value="1"/>
</dbReference>
<dbReference type="Proteomes" id="UP000321561">
    <property type="component" value="Chromosome"/>
</dbReference>
<sequence>MFKKILLLAILAMSVTSCSLFDVNEWKEAHQERVKRGEKCYEDQNGYFYCKDKYGNRVY</sequence>
<dbReference type="EMBL" id="AP019846">
    <property type="protein sequence ID" value="BBM59187.1"/>
    <property type="molecule type" value="Genomic_DNA"/>
</dbReference>
<evidence type="ECO:0000313" key="2">
    <source>
        <dbReference type="EMBL" id="BBM59187.1"/>
    </source>
</evidence>
<accession>A0A510L6E7</accession>
<evidence type="ECO:0008006" key="4">
    <source>
        <dbReference type="Google" id="ProtNLM"/>
    </source>
</evidence>
<dbReference type="AlphaFoldDB" id="A0A510L6E7"/>
<protein>
    <recommendedName>
        <fullName evidence="4">Lipoprotein</fullName>
    </recommendedName>
</protein>
<organism evidence="2 3">
    <name type="scientific">Leptotrichia hongkongensis</name>
    <dbReference type="NCBI Taxonomy" id="554406"/>
    <lineage>
        <taxon>Bacteria</taxon>
        <taxon>Fusobacteriati</taxon>
        <taxon>Fusobacteriota</taxon>
        <taxon>Fusobacteriia</taxon>
        <taxon>Fusobacteriales</taxon>
        <taxon>Leptotrichiaceae</taxon>
        <taxon>Leptotrichia</taxon>
    </lineage>
</organism>
<dbReference type="KEGG" id="lhg:JMUB5056_0770"/>
<evidence type="ECO:0000256" key="1">
    <source>
        <dbReference type="SAM" id="SignalP"/>
    </source>
</evidence>
<dbReference type="RefSeq" id="WP_147005274.1">
    <property type="nucleotide sequence ID" value="NZ_AP019846.1"/>
</dbReference>
<reference evidence="2 3" key="1">
    <citation type="submission" date="2019-07" db="EMBL/GenBank/DDBJ databases">
        <title>Complete Genome Sequence of Leptotrichia hongkongensis Strain JMUB5056.</title>
        <authorList>
            <person name="Watanabe S."/>
            <person name="Cui L."/>
        </authorList>
    </citation>
    <scope>NUCLEOTIDE SEQUENCE [LARGE SCALE GENOMIC DNA]</scope>
    <source>
        <strain evidence="2 3">JMUB5056</strain>
    </source>
</reference>
<evidence type="ECO:0000313" key="3">
    <source>
        <dbReference type="Proteomes" id="UP000321561"/>
    </source>
</evidence>
<gene>
    <name evidence="2" type="ORF">JMUB5056_0770</name>
</gene>
<proteinExistence type="predicted"/>
<keyword evidence="1" id="KW-0732">Signal</keyword>